<organism evidence="3 4">
    <name type="scientific">Caldanaerobius fijiensis DSM 17918</name>
    <dbReference type="NCBI Taxonomy" id="1121256"/>
    <lineage>
        <taxon>Bacteria</taxon>
        <taxon>Bacillati</taxon>
        <taxon>Bacillota</taxon>
        <taxon>Clostridia</taxon>
        <taxon>Thermoanaerobacterales</taxon>
        <taxon>Thermoanaerobacteraceae</taxon>
        <taxon>Caldanaerobius</taxon>
    </lineage>
</organism>
<name>A0A1M5BRX0_9THEO</name>
<evidence type="ECO:0000313" key="4">
    <source>
        <dbReference type="Proteomes" id="UP000184088"/>
    </source>
</evidence>
<keyword evidence="4" id="KW-1185">Reference proteome</keyword>
<reference evidence="3 4" key="1">
    <citation type="submission" date="2016-11" db="EMBL/GenBank/DDBJ databases">
        <authorList>
            <person name="Jaros S."/>
            <person name="Januszkiewicz K."/>
            <person name="Wedrychowicz H."/>
        </authorList>
    </citation>
    <scope>NUCLEOTIDE SEQUENCE [LARGE SCALE GENOMIC DNA]</scope>
    <source>
        <strain evidence="3 4">DSM 17918</strain>
    </source>
</reference>
<dbReference type="OrthoDB" id="9811121at2"/>
<dbReference type="GO" id="GO:0016811">
    <property type="term" value="F:hydrolase activity, acting on carbon-nitrogen (but not peptide) bonds, in linear amides"/>
    <property type="evidence" value="ECO:0007669"/>
    <property type="project" value="TreeGrafter"/>
</dbReference>
<accession>A0A1M5BRX0</accession>
<dbReference type="RefSeq" id="WP_073344668.1">
    <property type="nucleotide sequence ID" value="NZ_FQVH01000023.1"/>
</dbReference>
<sequence length="240" mass="26623">MKFGVAQLSIGDKIEYNLAKVYNCMEKAAGEGVCLLGFPEMFLTGYNPSYLEDGDINDKIDEALCGVGMKSKELGVGVIVGHGYRHGDKFVNRASVILPDGRKFNYDKIHLTEVEEKYFVPGFERLSFEFSGHRIGVIICRDQNDPMLIRHLREQGVDMLYIISAHYYKPQEARWKVEKNRAIPIARAVENKIYVFLANAVGSHIGLVSLGNSLIVDPEGCVVASAGESDECLLTVSVSI</sequence>
<gene>
    <name evidence="3" type="ORF">SAMN02746089_01947</name>
</gene>
<dbReference type="AlphaFoldDB" id="A0A1M5BRX0"/>
<dbReference type="InterPro" id="IPR003010">
    <property type="entry name" value="C-N_Hydrolase"/>
</dbReference>
<keyword evidence="1 3" id="KW-0378">Hydrolase</keyword>
<dbReference type="Proteomes" id="UP000184088">
    <property type="component" value="Unassembled WGS sequence"/>
</dbReference>
<evidence type="ECO:0000259" key="2">
    <source>
        <dbReference type="PROSITE" id="PS50263"/>
    </source>
</evidence>
<feature type="domain" description="CN hydrolase" evidence="2">
    <location>
        <begin position="1"/>
        <end position="240"/>
    </location>
</feature>
<dbReference type="InterPro" id="IPR050345">
    <property type="entry name" value="Aliph_Amidase/BUP"/>
</dbReference>
<protein>
    <submittedName>
        <fullName evidence="3">Predicted amidohydrolase</fullName>
    </submittedName>
</protein>
<evidence type="ECO:0000256" key="1">
    <source>
        <dbReference type="ARBA" id="ARBA00022801"/>
    </source>
</evidence>
<dbReference type="Pfam" id="PF00795">
    <property type="entry name" value="CN_hydrolase"/>
    <property type="match status" value="1"/>
</dbReference>
<dbReference type="Gene3D" id="3.60.110.10">
    <property type="entry name" value="Carbon-nitrogen hydrolase"/>
    <property type="match status" value="1"/>
</dbReference>
<dbReference type="PROSITE" id="PS50263">
    <property type="entry name" value="CN_HYDROLASE"/>
    <property type="match status" value="1"/>
</dbReference>
<dbReference type="PANTHER" id="PTHR43674">
    <property type="entry name" value="NITRILASE C965.09-RELATED"/>
    <property type="match status" value="1"/>
</dbReference>
<dbReference type="EMBL" id="FQVH01000023">
    <property type="protein sequence ID" value="SHF45279.1"/>
    <property type="molecule type" value="Genomic_DNA"/>
</dbReference>
<dbReference type="PANTHER" id="PTHR43674:SF16">
    <property type="entry name" value="CARBON-NITROGEN FAMILY, PUTATIVE (AFU_ORTHOLOGUE AFUA_5G02350)-RELATED"/>
    <property type="match status" value="1"/>
</dbReference>
<proteinExistence type="predicted"/>
<dbReference type="STRING" id="1121256.SAMN02746089_01947"/>
<dbReference type="SUPFAM" id="SSF56317">
    <property type="entry name" value="Carbon-nitrogen hydrolase"/>
    <property type="match status" value="1"/>
</dbReference>
<dbReference type="CDD" id="cd07197">
    <property type="entry name" value="nitrilase"/>
    <property type="match status" value="1"/>
</dbReference>
<dbReference type="InterPro" id="IPR036526">
    <property type="entry name" value="C-N_Hydrolase_sf"/>
</dbReference>
<evidence type="ECO:0000313" key="3">
    <source>
        <dbReference type="EMBL" id="SHF45279.1"/>
    </source>
</evidence>